<evidence type="ECO:0000313" key="3">
    <source>
        <dbReference type="Proteomes" id="UP000238322"/>
    </source>
</evidence>
<proteinExistence type="predicted"/>
<dbReference type="Gene3D" id="3.50.50.60">
    <property type="entry name" value="FAD/NAD(P)-binding domain"/>
    <property type="match status" value="1"/>
</dbReference>
<organism evidence="2 3">
    <name type="scientific">Blastopirellula marina</name>
    <dbReference type="NCBI Taxonomy" id="124"/>
    <lineage>
        <taxon>Bacteria</taxon>
        <taxon>Pseudomonadati</taxon>
        <taxon>Planctomycetota</taxon>
        <taxon>Planctomycetia</taxon>
        <taxon>Pirellulales</taxon>
        <taxon>Pirellulaceae</taxon>
        <taxon>Blastopirellula</taxon>
    </lineage>
</organism>
<dbReference type="AlphaFoldDB" id="A0A2S8G569"/>
<reference evidence="2 3" key="1">
    <citation type="submission" date="2018-02" db="EMBL/GenBank/DDBJ databases">
        <title>Comparative genomes isolates from brazilian mangrove.</title>
        <authorList>
            <person name="Araujo J.E."/>
            <person name="Taketani R.G."/>
            <person name="Silva M.C.P."/>
            <person name="Loureco M.V."/>
            <person name="Andreote F.D."/>
        </authorList>
    </citation>
    <scope>NUCLEOTIDE SEQUENCE [LARGE SCALE GENOMIC DNA]</scope>
    <source>
        <strain evidence="2 3">Hex-1 MGV</strain>
    </source>
</reference>
<dbReference type="Proteomes" id="UP000238322">
    <property type="component" value="Unassembled WGS sequence"/>
</dbReference>
<dbReference type="InterPro" id="IPR036188">
    <property type="entry name" value="FAD/NAD-bd_sf"/>
</dbReference>
<comment type="caution">
    <text evidence="2">The sequence shown here is derived from an EMBL/GenBank/DDBJ whole genome shotgun (WGS) entry which is preliminary data.</text>
</comment>
<dbReference type="SUPFAM" id="SSF51905">
    <property type="entry name" value="FAD/NAD(P)-binding domain"/>
    <property type="match status" value="1"/>
</dbReference>
<dbReference type="InterPro" id="IPR006076">
    <property type="entry name" value="FAD-dep_OxRdtase"/>
</dbReference>
<accession>A0A2S8G569</accession>
<dbReference type="Gene3D" id="3.30.9.10">
    <property type="entry name" value="D-Amino Acid Oxidase, subunit A, domain 2"/>
    <property type="match status" value="1"/>
</dbReference>
<dbReference type="EMBL" id="PUHY01000004">
    <property type="protein sequence ID" value="PQO39602.1"/>
    <property type="molecule type" value="Genomic_DNA"/>
</dbReference>
<gene>
    <name evidence="2" type="ORF">C5Y83_02325</name>
</gene>
<dbReference type="RefSeq" id="WP_105328039.1">
    <property type="nucleotide sequence ID" value="NZ_PUHY01000004.1"/>
</dbReference>
<evidence type="ECO:0000259" key="1">
    <source>
        <dbReference type="Pfam" id="PF01266"/>
    </source>
</evidence>
<protein>
    <submittedName>
        <fullName evidence="2">FAD-dependent oxidoreductase</fullName>
    </submittedName>
</protein>
<dbReference type="Pfam" id="PF01266">
    <property type="entry name" value="DAO"/>
    <property type="match status" value="1"/>
</dbReference>
<sequence length="407" mass="43614">MERIQTNALIIGGGATGLWLLDRLRRDGRSALLLESQALGTGQTIAAQGILHSGLKYSLQGLLTASARQAREMPSLWRKCLEGGSRPDLSKTEVRSQSFYLWGTNSASSKLGMLGARLGLQVTPKAVSPHNAPDILRACPGAIFRVGEQVISCGSFLENLAETNSQQIVQVAREGGVRFIRANDGNVSSAIVTSPNGNQVEVVADWIVLTAGLGNAALRQSAGLDPNKQQTRPLHMVMVQGGLPEFYGHCVDGATTRVSITSARSEQGEIVWQVGGQLAEEGVAKDREILIAKAQRELSSTLPGLNLEAAKWSTYRVERAEGTTVTGGRPESFRVEKDGNLLTAWPTKLVLVPQLVDHLSETVAKRASNISMSSTILADWARPSVAKAPWDRETMWTSVARSASAAA</sequence>
<feature type="domain" description="FAD dependent oxidoreductase" evidence="1">
    <location>
        <begin position="9"/>
        <end position="317"/>
    </location>
</feature>
<name>A0A2S8G569_9BACT</name>
<dbReference type="OrthoDB" id="211690at2"/>
<evidence type="ECO:0000313" key="2">
    <source>
        <dbReference type="EMBL" id="PQO39602.1"/>
    </source>
</evidence>